<dbReference type="Gene3D" id="3.20.20.150">
    <property type="entry name" value="Divalent-metal-dependent TIM barrel enzymes"/>
    <property type="match status" value="1"/>
</dbReference>
<dbReference type="InterPro" id="IPR050337">
    <property type="entry name" value="L-rhamnose_isomerase"/>
</dbReference>
<comment type="cofactor">
    <cofactor evidence="6">
        <name>Mn(2+)</name>
        <dbReference type="ChEBI" id="CHEBI:29035"/>
    </cofactor>
    <text evidence="6">Binds 1 Mn(2+) ion per subunit.</text>
</comment>
<keyword evidence="2 6" id="KW-0479">Metal-binding</keyword>
<reference evidence="8" key="2">
    <citation type="journal article" date="2021" name="PeerJ">
        <title>Extensive microbial diversity within the chicken gut microbiome revealed by metagenomics and culture.</title>
        <authorList>
            <person name="Gilroy R."/>
            <person name="Ravi A."/>
            <person name="Getino M."/>
            <person name="Pursley I."/>
            <person name="Horton D.L."/>
            <person name="Alikhan N.F."/>
            <person name="Baker D."/>
            <person name="Gharbi K."/>
            <person name="Hall N."/>
            <person name="Watson M."/>
            <person name="Adriaenssens E.M."/>
            <person name="Foster-Nyarko E."/>
            <person name="Jarju S."/>
            <person name="Secka A."/>
            <person name="Antonio M."/>
            <person name="Oren A."/>
            <person name="Chaudhuri R.R."/>
            <person name="La Ragione R."/>
            <person name="Hildebrand F."/>
            <person name="Pallen M.J."/>
        </authorList>
    </citation>
    <scope>NUCLEOTIDE SEQUENCE</scope>
    <source>
        <strain evidence="8">CHK199-13235</strain>
    </source>
</reference>
<dbReference type="GO" id="GO:0019324">
    <property type="term" value="P:L-lyxose metabolic process"/>
    <property type="evidence" value="ECO:0007669"/>
    <property type="project" value="TreeGrafter"/>
</dbReference>
<feature type="binding site" evidence="6">
    <location>
        <position position="289"/>
    </location>
    <ligand>
        <name>Mn(2+)</name>
        <dbReference type="ChEBI" id="CHEBI:29035"/>
    </ligand>
</feature>
<evidence type="ECO:0000256" key="6">
    <source>
        <dbReference type="HAMAP-Rule" id="MF_00541"/>
    </source>
</evidence>
<dbReference type="GO" id="GO:0005737">
    <property type="term" value="C:cytoplasm"/>
    <property type="evidence" value="ECO:0007669"/>
    <property type="project" value="UniProtKB-SubCell"/>
</dbReference>
<dbReference type="EMBL" id="DVJP01000018">
    <property type="protein sequence ID" value="HIS75604.1"/>
    <property type="molecule type" value="Genomic_DNA"/>
</dbReference>
<evidence type="ECO:0000256" key="2">
    <source>
        <dbReference type="ARBA" id="ARBA00022723"/>
    </source>
</evidence>
<reference evidence="8" key="1">
    <citation type="submission" date="2020-10" db="EMBL/GenBank/DDBJ databases">
        <authorList>
            <person name="Gilroy R."/>
        </authorList>
    </citation>
    <scope>NUCLEOTIDE SEQUENCE</scope>
    <source>
        <strain evidence="8">CHK199-13235</strain>
    </source>
</reference>
<gene>
    <name evidence="6" type="primary">rhaA</name>
    <name evidence="8" type="ORF">IAB51_02230</name>
</gene>
<organism evidence="8 9">
    <name type="scientific">Candidatus Merdivicinus excrementipullorum</name>
    <dbReference type="NCBI Taxonomy" id="2840867"/>
    <lineage>
        <taxon>Bacteria</taxon>
        <taxon>Bacillati</taxon>
        <taxon>Bacillota</taxon>
        <taxon>Clostridia</taxon>
        <taxon>Eubacteriales</taxon>
        <taxon>Oscillospiraceae</taxon>
        <taxon>Oscillospiraceae incertae sedis</taxon>
        <taxon>Candidatus Merdivicinus</taxon>
    </lineage>
</organism>
<accession>A0A9D1FKX7</accession>
<proteinExistence type="inferred from homology"/>
<dbReference type="PANTHER" id="PTHR30268">
    <property type="entry name" value="L-RHAMNOSE ISOMERASE"/>
    <property type="match status" value="1"/>
</dbReference>
<feature type="binding site" evidence="6">
    <location>
        <position position="257"/>
    </location>
    <ligand>
        <name>Mn(2+)</name>
        <dbReference type="ChEBI" id="CHEBI:29035"/>
    </ligand>
</feature>
<evidence type="ECO:0000256" key="4">
    <source>
        <dbReference type="ARBA" id="ARBA00023235"/>
    </source>
</evidence>
<name>A0A9D1FKX7_9FIRM</name>
<keyword evidence="4 6" id="KW-0413">Isomerase</keyword>
<keyword evidence="3 6" id="KW-0464">Manganese</keyword>
<evidence type="ECO:0000256" key="3">
    <source>
        <dbReference type="ARBA" id="ARBA00023211"/>
    </source>
</evidence>
<dbReference type="PANTHER" id="PTHR30268:SF0">
    <property type="entry name" value="L-RHAMNOSE ISOMERASE"/>
    <property type="match status" value="1"/>
</dbReference>
<evidence type="ECO:0000313" key="8">
    <source>
        <dbReference type="EMBL" id="HIS75604.1"/>
    </source>
</evidence>
<dbReference type="GO" id="GO:0019301">
    <property type="term" value="P:rhamnose catabolic process"/>
    <property type="evidence" value="ECO:0007669"/>
    <property type="project" value="UniProtKB-UniRule"/>
</dbReference>
<evidence type="ECO:0000256" key="7">
    <source>
        <dbReference type="NCBIfam" id="TIGR01748"/>
    </source>
</evidence>
<dbReference type="GO" id="GO:0030145">
    <property type="term" value="F:manganese ion binding"/>
    <property type="evidence" value="ECO:0007669"/>
    <property type="project" value="UniProtKB-UniRule"/>
</dbReference>
<comment type="function">
    <text evidence="6">Catalyzes the interconversion of L-rhamnose and L-rhamnulose.</text>
</comment>
<dbReference type="AlphaFoldDB" id="A0A9D1FKX7"/>
<comment type="caution">
    <text evidence="8">The sequence shown here is derived from an EMBL/GenBank/DDBJ whole genome shotgun (WGS) entry which is preliminary data.</text>
</comment>
<dbReference type="NCBIfam" id="TIGR01748">
    <property type="entry name" value="rhaA"/>
    <property type="match status" value="1"/>
</dbReference>
<dbReference type="EC" id="5.3.1.14" evidence="6 7"/>
<comment type="subcellular location">
    <subcellularLocation>
        <location evidence="6">Cytoplasm</location>
    </subcellularLocation>
</comment>
<dbReference type="GO" id="GO:0008740">
    <property type="term" value="F:L-rhamnose isomerase activity"/>
    <property type="evidence" value="ECO:0007669"/>
    <property type="project" value="UniProtKB-UniRule"/>
</dbReference>
<evidence type="ECO:0000313" key="9">
    <source>
        <dbReference type="Proteomes" id="UP000824002"/>
    </source>
</evidence>
<protein>
    <recommendedName>
        <fullName evidence="6 7">L-rhamnose isomerase</fullName>
        <ecNumber evidence="6 7">5.3.1.14</ecNumber>
    </recommendedName>
</protein>
<comment type="pathway">
    <text evidence="6">Carbohydrate degradation; L-rhamnose degradation; glycerone phosphate from L-rhamnose: step 1/3.</text>
</comment>
<comment type="catalytic activity">
    <reaction evidence="6">
        <text>L-rhamnopyranose = L-rhamnulose</text>
        <dbReference type="Rhea" id="RHEA:23160"/>
        <dbReference type="ChEBI" id="CHEBI:17897"/>
        <dbReference type="ChEBI" id="CHEBI:62346"/>
        <dbReference type="EC" id="5.3.1.14"/>
    </reaction>
</comment>
<keyword evidence="5 6" id="KW-0684">Rhamnose metabolism</keyword>
<dbReference type="Proteomes" id="UP000824002">
    <property type="component" value="Unassembled WGS sequence"/>
</dbReference>
<dbReference type="InterPro" id="IPR036237">
    <property type="entry name" value="Xyl_isomerase-like_sf"/>
</dbReference>
<comment type="similarity">
    <text evidence="6">Belongs to the rhamnose isomerase family.</text>
</comment>
<evidence type="ECO:0000256" key="1">
    <source>
        <dbReference type="ARBA" id="ARBA00022490"/>
    </source>
</evidence>
<sequence length="413" mass="46524">MSNYYEYAKELYAGQGIDTEEALKKLSNVKISMHCWQGDDVTGFENAGELSGGIAATGNHPGKARNFEELTADLDEAFRMIPGCHKVNLHASYAVTHRGVDRDALSPEDFKAWVDYAKERGLGLDFNPTLFSHPKAADSLTLSSPDPAIRRFWIDHCKCSRKIAESFGKELGQPALDNIWIPDGYKEVPADRLGPRMRLKESLDEIFSEKLDGSVLYDSVESKVFGLGLEAYTVGSHEFYMNYAAKNGVLCLLDNGHYHPTEMVSDKIPSLLLFSEKLALHVTRPMRWDSDHVVRLDDELREIANEIVRCGALDRVFIGLDYFDASLNRVAAWVIGMRNMQKALLSALLTPHAKIKAFQDEGDVTSLLALQEELKTYPMAAVWDEFCARNNVPLRENWLADVQKYEKDVLLKR</sequence>
<keyword evidence="1 6" id="KW-0963">Cytoplasm</keyword>
<dbReference type="HAMAP" id="MF_00541">
    <property type="entry name" value="RhaA"/>
    <property type="match status" value="1"/>
</dbReference>
<dbReference type="SUPFAM" id="SSF51658">
    <property type="entry name" value="Xylose isomerase-like"/>
    <property type="match status" value="1"/>
</dbReference>
<dbReference type="InterPro" id="IPR009308">
    <property type="entry name" value="Rhamnose_isomerase"/>
</dbReference>
<evidence type="ECO:0000256" key="5">
    <source>
        <dbReference type="ARBA" id="ARBA00023308"/>
    </source>
</evidence>
<feature type="binding site" evidence="6">
    <location>
        <position position="291"/>
    </location>
    <ligand>
        <name>Mn(2+)</name>
        <dbReference type="ChEBI" id="CHEBI:29035"/>
    </ligand>
</feature>
<dbReference type="NCBIfam" id="NF002203">
    <property type="entry name" value="PRK01076.1"/>
    <property type="match status" value="1"/>
</dbReference>
<dbReference type="Pfam" id="PF06134">
    <property type="entry name" value="RhaA"/>
    <property type="match status" value="1"/>
</dbReference>